<dbReference type="GO" id="GO:0016989">
    <property type="term" value="F:sigma factor antagonist activity"/>
    <property type="evidence" value="ECO:0007669"/>
    <property type="project" value="TreeGrafter"/>
</dbReference>
<accession>A0AA97HYX8</accession>
<dbReference type="PANTHER" id="PTHR37461">
    <property type="entry name" value="ANTI-SIGMA-K FACTOR RSKA"/>
    <property type="match status" value="1"/>
</dbReference>
<feature type="transmembrane region" description="Helical" evidence="1">
    <location>
        <begin position="87"/>
        <end position="109"/>
    </location>
</feature>
<dbReference type="EMBL" id="CP136594">
    <property type="protein sequence ID" value="WOE73984.1"/>
    <property type="molecule type" value="Genomic_DNA"/>
</dbReference>
<evidence type="ECO:0000256" key="1">
    <source>
        <dbReference type="SAM" id="Phobius"/>
    </source>
</evidence>
<dbReference type="Pfam" id="PF10099">
    <property type="entry name" value="RskA_C"/>
    <property type="match status" value="1"/>
</dbReference>
<proteinExistence type="predicted"/>
<keyword evidence="1" id="KW-0812">Transmembrane</keyword>
<dbReference type="InterPro" id="IPR051474">
    <property type="entry name" value="Anti-sigma-K/W_factor"/>
</dbReference>
<keyword evidence="1" id="KW-1133">Transmembrane helix</keyword>
<dbReference type="InterPro" id="IPR018764">
    <property type="entry name" value="RskA_C"/>
</dbReference>
<dbReference type="PANTHER" id="PTHR37461:SF1">
    <property type="entry name" value="ANTI-SIGMA-K FACTOR RSKA"/>
    <property type="match status" value="1"/>
</dbReference>
<dbReference type="RefSeq" id="WP_317080215.1">
    <property type="nucleotide sequence ID" value="NZ_CP136594.1"/>
</dbReference>
<dbReference type="GO" id="GO:0006417">
    <property type="term" value="P:regulation of translation"/>
    <property type="evidence" value="ECO:0007669"/>
    <property type="project" value="TreeGrafter"/>
</dbReference>
<sequence length="231" mass="24512">MTITGKDKQVLAGELALGVLEGQERVDAMRLMLSDPDFAAKVETWREDLGGLYDDLPEAEPSAAVWERISADIGGVANDSGSTRSLAFWRGGALMSGAVAAALMVALVLPRDEDVVPEQPQSYAIAQLSSDIEGLKLAARFDPAAAQLRVRVDGMPQTDTVPVLWVVSADATVQPLGIINRNGETVMTVESAPRALIRDGAAFSVSMEPETEKPYAQPSADFVAQGTITTI</sequence>
<evidence type="ECO:0000259" key="2">
    <source>
        <dbReference type="Pfam" id="PF10099"/>
    </source>
</evidence>
<keyword evidence="1" id="KW-0472">Membrane</keyword>
<organism evidence="3 4">
    <name type="scientific">Alterisphingorhabdus coralli</name>
    <dbReference type="NCBI Taxonomy" id="3071408"/>
    <lineage>
        <taxon>Bacteria</taxon>
        <taxon>Pseudomonadati</taxon>
        <taxon>Pseudomonadota</taxon>
        <taxon>Alphaproteobacteria</taxon>
        <taxon>Sphingomonadales</taxon>
        <taxon>Sphingomonadaceae</taxon>
        <taxon>Alterisphingorhabdus (ex Yan et al. 2024)</taxon>
    </lineage>
</organism>
<keyword evidence="4" id="KW-1185">Reference proteome</keyword>
<reference evidence="3 4" key="1">
    <citation type="submission" date="2023-10" db="EMBL/GenBank/DDBJ databases">
        <title>Complete genome sequence of a Sphingomonadaceae bacterium.</title>
        <authorList>
            <person name="Yan C."/>
        </authorList>
    </citation>
    <scope>NUCLEOTIDE SEQUENCE [LARGE SCALE GENOMIC DNA]</scope>
    <source>
        <strain evidence="3 4">SCSIO 66989</strain>
    </source>
</reference>
<name>A0AA97HYX8_9SPHN</name>
<gene>
    <name evidence="3" type="ORF">RB602_08910</name>
</gene>
<dbReference type="KEGG" id="acoa:RB602_08910"/>
<dbReference type="AlphaFoldDB" id="A0AA97HYX8"/>
<feature type="domain" description="Anti-sigma K factor RskA C-terminal" evidence="2">
    <location>
        <begin position="98"/>
        <end position="219"/>
    </location>
</feature>
<evidence type="ECO:0000313" key="3">
    <source>
        <dbReference type="EMBL" id="WOE73984.1"/>
    </source>
</evidence>
<evidence type="ECO:0000313" key="4">
    <source>
        <dbReference type="Proteomes" id="UP001302429"/>
    </source>
</evidence>
<dbReference type="Proteomes" id="UP001302429">
    <property type="component" value="Chromosome"/>
</dbReference>
<dbReference type="GO" id="GO:0005886">
    <property type="term" value="C:plasma membrane"/>
    <property type="evidence" value="ECO:0007669"/>
    <property type="project" value="InterPro"/>
</dbReference>
<protein>
    <submittedName>
        <fullName evidence="3">Anti-sigma factor</fullName>
    </submittedName>
</protein>